<reference evidence="2 3" key="2">
    <citation type="submission" date="2019-01" db="EMBL/GenBank/DDBJ databases">
        <authorList>
            <person name="Li Y."/>
        </authorList>
    </citation>
    <scope>NUCLEOTIDE SEQUENCE [LARGE SCALE GENOMIC DNA]</scope>
    <source>
        <strain evidence="2 3">2D-5</strain>
    </source>
</reference>
<evidence type="ECO:0008006" key="4">
    <source>
        <dbReference type="Google" id="ProtNLM"/>
    </source>
</evidence>
<evidence type="ECO:0000313" key="2">
    <source>
        <dbReference type="EMBL" id="RWR14844.1"/>
    </source>
</evidence>
<protein>
    <recommendedName>
        <fullName evidence="4">DUF995 domain-containing protein</fullName>
    </recommendedName>
</protein>
<name>A0A443J2Y9_9RHOB</name>
<gene>
    <name evidence="2" type="ORF">D2T33_02520</name>
</gene>
<dbReference type="AlphaFoldDB" id="A0A443J2Y9"/>
<dbReference type="EMBL" id="SAUW01000002">
    <property type="protein sequence ID" value="RWR14844.1"/>
    <property type="molecule type" value="Genomic_DNA"/>
</dbReference>
<dbReference type="Proteomes" id="UP000285710">
    <property type="component" value="Unassembled WGS sequence"/>
</dbReference>
<keyword evidence="1" id="KW-0732">Signal</keyword>
<sequence>MRPALILRPLALCLALLPLTSAPGAAQPPAQIGPPMTAEEFDARTRGKTIEYTAQGQPYGVEEYRPGRKVVWAFEGDDCREGDWFQRDDQICFDYHDDTGLQCWTFHDSPDGLVAFFEGRNDGDPLISLRESTTPLNCPGPDLGV</sequence>
<comment type="caution">
    <text evidence="2">The sequence shown here is derived from an EMBL/GenBank/DDBJ whole genome shotgun (WGS) entry which is preliminary data.</text>
</comment>
<feature type="signal peptide" evidence="1">
    <location>
        <begin position="1"/>
        <end position="26"/>
    </location>
</feature>
<proteinExistence type="predicted"/>
<feature type="chain" id="PRO_5019328662" description="DUF995 domain-containing protein" evidence="1">
    <location>
        <begin position="27"/>
        <end position="145"/>
    </location>
</feature>
<evidence type="ECO:0000313" key="3">
    <source>
        <dbReference type="Proteomes" id="UP000285710"/>
    </source>
</evidence>
<dbReference type="RefSeq" id="WP_128268716.1">
    <property type="nucleotide sequence ID" value="NZ_SAUW01000002.1"/>
</dbReference>
<keyword evidence="3" id="KW-1185">Reference proteome</keyword>
<evidence type="ECO:0000256" key="1">
    <source>
        <dbReference type="SAM" id="SignalP"/>
    </source>
</evidence>
<organism evidence="2 3">
    <name type="scientific">Paenirhodobacter populi</name>
    <dbReference type="NCBI Taxonomy" id="2306993"/>
    <lineage>
        <taxon>Bacteria</taxon>
        <taxon>Pseudomonadati</taxon>
        <taxon>Pseudomonadota</taxon>
        <taxon>Alphaproteobacteria</taxon>
        <taxon>Rhodobacterales</taxon>
        <taxon>Rhodobacter group</taxon>
        <taxon>Paenirhodobacter</taxon>
    </lineage>
</organism>
<reference evidence="2 3" key="1">
    <citation type="submission" date="2019-01" db="EMBL/GenBank/DDBJ databases">
        <title>Sinorhodobacter populi sp. nov. isolated from the symptomatic bark tissue of Populus euramericana canker.</title>
        <authorList>
            <person name="Xu G."/>
        </authorList>
    </citation>
    <scope>NUCLEOTIDE SEQUENCE [LARGE SCALE GENOMIC DNA]</scope>
    <source>
        <strain evidence="2 3">2D-5</strain>
    </source>
</reference>
<accession>A0A443J2Y9</accession>